<keyword evidence="4" id="KW-1185">Reference proteome</keyword>
<dbReference type="InterPro" id="IPR036291">
    <property type="entry name" value="NAD(P)-bd_dom_sf"/>
</dbReference>
<dbReference type="Gene3D" id="3.90.180.10">
    <property type="entry name" value="Medium-chain alcohol dehydrogenases, catalytic domain"/>
    <property type="match status" value="1"/>
</dbReference>
<organism evidence="3 4">
    <name type="scientific">Plantactinospora mayteni</name>
    <dbReference type="NCBI Taxonomy" id="566021"/>
    <lineage>
        <taxon>Bacteria</taxon>
        <taxon>Bacillati</taxon>
        <taxon>Actinomycetota</taxon>
        <taxon>Actinomycetes</taxon>
        <taxon>Micromonosporales</taxon>
        <taxon>Micromonosporaceae</taxon>
        <taxon>Plantactinospora</taxon>
    </lineage>
</organism>
<sequence length="321" mass="33907">MKAIIHDEYGPPGVLRYGDVDMPAAGEGEVLVRVHAASINHGDRVWLHGLPRAARLATGLRRPNRTVLGRAISGTVQAVGPGVTRLAVGDAVFGEVNQRGFAEYAAVAVDRLARRPAGVTDEQAATLPIAATTALQAMRRADLRPGQSILVNGASGGVGTFTVQLAKRHGAVVTAVCGTRNVELVRSLGADHVVDYTRQDVTRGPDRFDVVVDLAGGRRLSATRRLLTPTGTYVCSTGTGGPLLGPLPLLVAVVATAPFVRQRLRVLTATTRADDLDQLARLVAAGEITPVIERTYPLRETAEAIELVETVHARGKIVLTV</sequence>
<proteinExistence type="predicted"/>
<accession>A0ABQ4EHP9</accession>
<dbReference type="CDD" id="cd08267">
    <property type="entry name" value="MDR1"/>
    <property type="match status" value="1"/>
</dbReference>
<evidence type="ECO:0000259" key="2">
    <source>
        <dbReference type="SMART" id="SM00829"/>
    </source>
</evidence>
<keyword evidence="1" id="KW-0560">Oxidoreductase</keyword>
<dbReference type="Gene3D" id="3.40.50.720">
    <property type="entry name" value="NAD(P)-binding Rossmann-like Domain"/>
    <property type="match status" value="1"/>
</dbReference>
<reference evidence="3 4" key="1">
    <citation type="submission" date="2021-01" db="EMBL/GenBank/DDBJ databases">
        <title>Whole genome shotgun sequence of Plantactinospora mayteni NBRC 109088.</title>
        <authorList>
            <person name="Komaki H."/>
            <person name="Tamura T."/>
        </authorList>
    </citation>
    <scope>NUCLEOTIDE SEQUENCE [LARGE SCALE GENOMIC DNA]</scope>
    <source>
        <strain evidence="3 4">NBRC 109088</strain>
    </source>
</reference>
<feature type="domain" description="Enoyl reductase (ER)" evidence="2">
    <location>
        <begin position="10"/>
        <end position="319"/>
    </location>
</feature>
<dbReference type="InterPro" id="IPR013154">
    <property type="entry name" value="ADH-like_N"/>
</dbReference>
<dbReference type="PROSITE" id="PS01162">
    <property type="entry name" value="QOR_ZETA_CRYSTAL"/>
    <property type="match status" value="1"/>
</dbReference>
<comment type="caution">
    <text evidence="3">The sequence shown here is derived from an EMBL/GenBank/DDBJ whole genome shotgun (WGS) entry which is preliminary data.</text>
</comment>
<evidence type="ECO:0000256" key="1">
    <source>
        <dbReference type="ARBA" id="ARBA00023002"/>
    </source>
</evidence>
<dbReference type="Proteomes" id="UP000621500">
    <property type="component" value="Unassembled WGS sequence"/>
</dbReference>
<dbReference type="InterPro" id="IPR050700">
    <property type="entry name" value="YIM1/Zinc_Alcohol_DH_Fams"/>
</dbReference>
<dbReference type="PANTHER" id="PTHR11695">
    <property type="entry name" value="ALCOHOL DEHYDROGENASE RELATED"/>
    <property type="match status" value="1"/>
</dbReference>
<evidence type="ECO:0000313" key="4">
    <source>
        <dbReference type="Proteomes" id="UP000621500"/>
    </source>
</evidence>
<dbReference type="SUPFAM" id="SSF51735">
    <property type="entry name" value="NAD(P)-binding Rossmann-fold domains"/>
    <property type="match status" value="1"/>
</dbReference>
<name>A0ABQ4EHP9_9ACTN</name>
<dbReference type="Pfam" id="PF13602">
    <property type="entry name" value="ADH_zinc_N_2"/>
    <property type="match status" value="1"/>
</dbReference>
<dbReference type="RefSeq" id="WP_203855924.1">
    <property type="nucleotide sequence ID" value="NZ_BAAAZQ010000002.1"/>
</dbReference>
<dbReference type="PANTHER" id="PTHR11695:SF294">
    <property type="entry name" value="RETICULON-4-INTERACTING PROTEIN 1, MITOCHONDRIAL"/>
    <property type="match status" value="1"/>
</dbReference>
<dbReference type="SMART" id="SM00829">
    <property type="entry name" value="PKS_ER"/>
    <property type="match status" value="1"/>
</dbReference>
<dbReference type="InterPro" id="IPR002364">
    <property type="entry name" value="Quin_OxRdtase/zeta-crystal_CS"/>
</dbReference>
<dbReference type="InterPro" id="IPR011032">
    <property type="entry name" value="GroES-like_sf"/>
</dbReference>
<evidence type="ECO:0000313" key="3">
    <source>
        <dbReference type="EMBL" id="GIG94263.1"/>
    </source>
</evidence>
<protein>
    <submittedName>
        <fullName evidence="3">NADPH:quinone reductase</fullName>
    </submittedName>
</protein>
<dbReference type="EMBL" id="BONX01000004">
    <property type="protein sequence ID" value="GIG94263.1"/>
    <property type="molecule type" value="Genomic_DNA"/>
</dbReference>
<dbReference type="Pfam" id="PF08240">
    <property type="entry name" value="ADH_N"/>
    <property type="match status" value="1"/>
</dbReference>
<dbReference type="SUPFAM" id="SSF50129">
    <property type="entry name" value="GroES-like"/>
    <property type="match status" value="1"/>
</dbReference>
<dbReference type="InterPro" id="IPR020843">
    <property type="entry name" value="ER"/>
</dbReference>
<gene>
    <name evidence="3" type="primary">qor_1</name>
    <name evidence="3" type="ORF">Pma05_08360</name>
</gene>